<dbReference type="EMBL" id="JBHUMF010000031">
    <property type="protein sequence ID" value="MFD2682315.1"/>
    <property type="molecule type" value="Genomic_DNA"/>
</dbReference>
<reference evidence="5" key="1">
    <citation type="journal article" date="2019" name="Int. J. Syst. Evol. Microbiol.">
        <title>The Global Catalogue of Microorganisms (GCM) 10K type strain sequencing project: providing services to taxonomists for standard genome sequencing and annotation.</title>
        <authorList>
            <consortium name="The Broad Institute Genomics Platform"/>
            <consortium name="The Broad Institute Genome Sequencing Center for Infectious Disease"/>
            <person name="Wu L."/>
            <person name="Ma J."/>
        </authorList>
    </citation>
    <scope>NUCLEOTIDE SEQUENCE [LARGE SCALE GENOMIC DNA]</scope>
    <source>
        <strain evidence="5">KCTC 3913</strain>
    </source>
</reference>
<gene>
    <name evidence="4" type="ORF">ACFSUL_16360</name>
</gene>
<dbReference type="PROSITE" id="PS50234">
    <property type="entry name" value="VWFA"/>
    <property type="match status" value="1"/>
</dbReference>
<name>A0ABW5RVH4_9BACI</name>
<dbReference type="RefSeq" id="WP_377937003.1">
    <property type="nucleotide sequence ID" value="NZ_JBHUMF010000031.1"/>
</dbReference>
<dbReference type="SMART" id="SM00327">
    <property type="entry name" value="VWA"/>
    <property type="match status" value="1"/>
</dbReference>
<feature type="compositionally biased region" description="Basic and acidic residues" evidence="1">
    <location>
        <begin position="25"/>
        <end position="42"/>
    </location>
</feature>
<comment type="caution">
    <text evidence="4">The sequence shown here is derived from an EMBL/GenBank/DDBJ whole genome shotgun (WGS) entry which is preliminary data.</text>
</comment>
<feature type="chain" id="PRO_5045615966" evidence="2">
    <location>
        <begin position="23"/>
        <end position="465"/>
    </location>
</feature>
<dbReference type="PROSITE" id="PS51257">
    <property type="entry name" value="PROKAR_LIPOPROTEIN"/>
    <property type="match status" value="1"/>
</dbReference>
<dbReference type="SUPFAM" id="SSF53300">
    <property type="entry name" value="vWA-like"/>
    <property type="match status" value="1"/>
</dbReference>
<dbReference type="Pfam" id="PF00092">
    <property type="entry name" value="VWA"/>
    <property type="match status" value="1"/>
</dbReference>
<proteinExistence type="predicted"/>
<dbReference type="InterPro" id="IPR036465">
    <property type="entry name" value="vWFA_dom_sf"/>
</dbReference>
<evidence type="ECO:0000259" key="3">
    <source>
        <dbReference type="PROSITE" id="PS50234"/>
    </source>
</evidence>
<protein>
    <submittedName>
        <fullName evidence="4">VWA domain-containing protein</fullName>
    </submittedName>
</protein>
<evidence type="ECO:0000256" key="2">
    <source>
        <dbReference type="SAM" id="SignalP"/>
    </source>
</evidence>
<dbReference type="Gene3D" id="3.40.50.410">
    <property type="entry name" value="von Willebrand factor, type A domain"/>
    <property type="match status" value="1"/>
</dbReference>
<feature type="region of interest" description="Disordered" evidence="1">
    <location>
        <begin position="25"/>
        <end position="45"/>
    </location>
</feature>
<feature type="signal peptide" evidence="2">
    <location>
        <begin position="1"/>
        <end position="22"/>
    </location>
</feature>
<dbReference type="InterPro" id="IPR002035">
    <property type="entry name" value="VWF_A"/>
</dbReference>
<organism evidence="4 5">
    <name type="scientific">Bacillus seohaeanensis</name>
    <dbReference type="NCBI Taxonomy" id="284580"/>
    <lineage>
        <taxon>Bacteria</taxon>
        <taxon>Bacillati</taxon>
        <taxon>Bacillota</taxon>
        <taxon>Bacilli</taxon>
        <taxon>Bacillales</taxon>
        <taxon>Bacillaceae</taxon>
        <taxon>Bacillus</taxon>
    </lineage>
</organism>
<accession>A0ABW5RVH4</accession>
<feature type="region of interest" description="Disordered" evidence="1">
    <location>
        <begin position="135"/>
        <end position="161"/>
    </location>
</feature>
<keyword evidence="2" id="KW-0732">Signal</keyword>
<sequence>MKKIYGGLFLVFLLLLSGCGQETKTEETETQKTAQDKEKESAEAFSEIPIAPSKKEDLPKQKIGQLVEEYLKDAELAEKDTYQTKLEGDFTKELQSNLTQYIKKTKQDDPQEIYNFIISQVGSGKYSTVIEEGSNFEPNFEEPNLPSGPSGDSANSNGGPREQNAVILIDASGSMKAKVPGGVKMELAKDAVKKFASQLGEKAKTALIVYGHIGTGSDVDKVKSCREIETMYTLGDYKEGDFQQALQSFEASGWTPLAAGIDKANEMLKNYSSENNQNTVYIVSDGIETCDGDPVAAAKRLSDSNIKAEVNIIGFDVDDKGQKQLKAVSEAGEGTYTTVKTKEELYNTIEKEWKPSLGTLAWIHMEAPIGWDFIREYDRYDAEIGNKFKTAVKRESNRVNTAIRYLRQEELVKDEILTELENIQSDAYSMKMDATSEQRQKVIDHIKMRGDEIKQEVEEWKAKYE</sequence>
<evidence type="ECO:0000256" key="1">
    <source>
        <dbReference type="SAM" id="MobiDB-lite"/>
    </source>
</evidence>
<evidence type="ECO:0000313" key="4">
    <source>
        <dbReference type="EMBL" id="MFD2682315.1"/>
    </source>
</evidence>
<keyword evidence="5" id="KW-1185">Reference proteome</keyword>
<dbReference type="Proteomes" id="UP001597506">
    <property type="component" value="Unassembled WGS sequence"/>
</dbReference>
<feature type="domain" description="VWFA" evidence="3">
    <location>
        <begin position="164"/>
        <end position="360"/>
    </location>
</feature>
<evidence type="ECO:0000313" key="5">
    <source>
        <dbReference type="Proteomes" id="UP001597506"/>
    </source>
</evidence>